<proteinExistence type="inferred from homology"/>
<organism evidence="17">
    <name type="scientific">marine metagenome</name>
    <dbReference type="NCBI Taxonomy" id="408172"/>
    <lineage>
        <taxon>unclassified sequences</taxon>
        <taxon>metagenomes</taxon>
        <taxon>ecological metagenomes</taxon>
    </lineage>
</organism>
<evidence type="ECO:0000256" key="11">
    <source>
        <dbReference type="ARBA" id="ARBA00022741"/>
    </source>
</evidence>
<keyword evidence="8" id="KW-0288">FMN</keyword>
<dbReference type="EMBL" id="UINC01001655">
    <property type="protein sequence ID" value="SUZ85875.1"/>
    <property type="molecule type" value="Genomic_DNA"/>
</dbReference>
<protein>
    <recommendedName>
        <fullName evidence="6">Bifunctional riboflavin kinase/FMN adenylyltransferase</fullName>
        <ecNumber evidence="4">2.7.1.26</ecNumber>
        <ecNumber evidence="5">2.7.7.2</ecNumber>
    </recommendedName>
</protein>
<dbReference type="UniPathway" id="UPA00276">
    <property type="reaction ID" value="UER00406"/>
</dbReference>
<name>A0A381R2A8_9ZZZZ</name>
<dbReference type="InterPro" id="IPR015864">
    <property type="entry name" value="FAD_synthase"/>
</dbReference>
<accession>A0A381R2A8</accession>
<evidence type="ECO:0000256" key="8">
    <source>
        <dbReference type="ARBA" id="ARBA00022643"/>
    </source>
</evidence>
<dbReference type="GO" id="GO:0006747">
    <property type="term" value="P:FAD biosynthetic process"/>
    <property type="evidence" value="ECO:0007669"/>
    <property type="project" value="UniProtKB-UniPathway"/>
</dbReference>
<dbReference type="InterPro" id="IPR002606">
    <property type="entry name" value="Riboflavin_kinase_bac"/>
</dbReference>
<evidence type="ECO:0000256" key="13">
    <source>
        <dbReference type="ARBA" id="ARBA00022827"/>
    </source>
</evidence>
<reference evidence="17" key="1">
    <citation type="submission" date="2018-05" db="EMBL/GenBank/DDBJ databases">
        <authorList>
            <person name="Lanie J.A."/>
            <person name="Ng W.-L."/>
            <person name="Kazmierczak K.M."/>
            <person name="Andrzejewski T.M."/>
            <person name="Davidsen T.M."/>
            <person name="Wayne K.J."/>
            <person name="Tettelin H."/>
            <person name="Glass J.I."/>
            <person name="Rusch D."/>
            <person name="Podicherti R."/>
            <person name="Tsui H.-C.T."/>
            <person name="Winkler M.E."/>
        </authorList>
    </citation>
    <scope>NUCLEOTIDE SEQUENCE</scope>
</reference>
<dbReference type="Gene3D" id="2.40.30.30">
    <property type="entry name" value="Riboflavin kinase-like"/>
    <property type="match status" value="1"/>
</dbReference>
<dbReference type="GO" id="GO:0009231">
    <property type="term" value="P:riboflavin biosynthetic process"/>
    <property type="evidence" value="ECO:0007669"/>
    <property type="project" value="InterPro"/>
</dbReference>
<evidence type="ECO:0000256" key="4">
    <source>
        <dbReference type="ARBA" id="ARBA00012105"/>
    </source>
</evidence>
<dbReference type="Gene3D" id="3.40.50.620">
    <property type="entry name" value="HUPs"/>
    <property type="match status" value="1"/>
</dbReference>
<keyword evidence="9" id="KW-0808">Transferase</keyword>
<keyword evidence="13" id="KW-0274">FAD</keyword>
<dbReference type="NCBIfam" id="NF004159">
    <property type="entry name" value="PRK05627.1-2"/>
    <property type="match status" value="1"/>
</dbReference>
<dbReference type="GO" id="GO:0009398">
    <property type="term" value="P:FMN biosynthetic process"/>
    <property type="evidence" value="ECO:0007669"/>
    <property type="project" value="UniProtKB-UniPathway"/>
</dbReference>
<keyword evidence="7" id="KW-0285">Flavoprotein</keyword>
<evidence type="ECO:0000256" key="3">
    <source>
        <dbReference type="ARBA" id="ARBA00010214"/>
    </source>
</evidence>
<dbReference type="NCBIfam" id="NF004162">
    <property type="entry name" value="PRK05627.1-5"/>
    <property type="match status" value="1"/>
</dbReference>
<sequence length="318" mass="36245">MEIIRGLHNITARHKGCVLTIGTFDGLHHGHQMLLSHLKAKSEELNYPNLLVTFEPQPREYFQGAVVPARLTRFREKVTILRGLALDRLLCIPFNERTRIIPAKDVIEGLLVNTLDVQYLVVGDDFQFGEGARGNYEMLKEAGDRFGFGVSHMGTLKFEHGRISSSRIRDALSLGDFDLAEKLLGRPYFIMGRVVYGRQLGRQLGVPTANIRLQRYRAALEGVFAVTVMGLDQQYEGIANIGVRPTVDGKEPLLEVHIFDFDEEIYGRLLTVTFLNKVRDERTFDGLDSLKNQIEQDISETREWFAKRRLERDPDMVV</sequence>
<feature type="domain" description="Riboflavin kinase" evidence="16">
    <location>
        <begin position="183"/>
        <end position="306"/>
    </location>
</feature>
<evidence type="ECO:0000313" key="17">
    <source>
        <dbReference type="EMBL" id="SUZ85875.1"/>
    </source>
</evidence>
<dbReference type="UniPathway" id="UPA00277">
    <property type="reaction ID" value="UER00407"/>
</dbReference>
<evidence type="ECO:0000256" key="2">
    <source>
        <dbReference type="ARBA" id="ARBA00005201"/>
    </source>
</evidence>
<dbReference type="SMART" id="SM00904">
    <property type="entry name" value="Flavokinase"/>
    <property type="match status" value="1"/>
</dbReference>
<evidence type="ECO:0000256" key="14">
    <source>
        <dbReference type="ARBA" id="ARBA00022840"/>
    </source>
</evidence>
<keyword evidence="10" id="KW-0548">Nucleotidyltransferase</keyword>
<evidence type="ECO:0000256" key="10">
    <source>
        <dbReference type="ARBA" id="ARBA00022695"/>
    </source>
</evidence>
<dbReference type="InterPro" id="IPR014729">
    <property type="entry name" value="Rossmann-like_a/b/a_fold"/>
</dbReference>
<keyword evidence="15" id="KW-0511">Multifunctional enzyme</keyword>
<dbReference type="InterPro" id="IPR015865">
    <property type="entry name" value="Riboflavin_kinase_bac/euk"/>
</dbReference>
<dbReference type="EC" id="2.7.7.2" evidence="5"/>
<dbReference type="SUPFAM" id="SSF52374">
    <property type="entry name" value="Nucleotidylyl transferase"/>
    <property type="match status" value="1"/>
</dbReference>
<dbReference type="AlphaFoldDB" id="A0A381R2A8"/>
<evidence type="ECO:0000256" key="6">
    <source>
        <dbReference type="ARBA" id="ARBA00018483"/>
    </source>
</evidence>
<dbReference type="GO" id="GO:0003919">
    <property type="term" value="F:FMN adenylyltransferase activity"/>
    <property type="evidence" value="ECO:0007669"/>
    <property type="project" value="UniProtKB-EC"/>
</dbReference>
<dbReference type="NCBIfam" id="NF004160">
    <property type="entry name" value="PRK05627.1-3"/>
    <property type="match status" value="1"/>
</dbReference>
<dbReference type="GO" id="GO:0008531">
    <property type="term" value="F:riboflavin kinase activity"/>
    <property type="evidence" value="ECO:0007669"/>
    <property type="project" value="UniProtKB-EC"/>
</dbReference>
<evidence type="ECO:0000256" key="12">
    <source>
        <dbReference type="ARBA" id="ARBA00022777"/>
    </source>
</evidence>
<dbReference type="Pfam" id="PF01687">
    <property type="entry name" value="Flavokinase"/>
    <property type="match status" value="1"/>
</dbReference>
<evidence type="ECO:0000259" key="16">
    <source>
        <dbReference type="SMART" id="SM00904"/>
    </source>
</evidence>
<dbReference type="EC" id="2.7.1.26" evidence="4"/>
<evidence type="ECO:0000256" key="15">
    <source>
        <dbReference type="ARBA" id="ARBA00023268"/>
    </source>
</evidence>
<dbReference type="FunFam" id="3.40.50.620:FF:000021">
    <property type="entry name" value="Riboflavin biosynthesis protein"/>
    <property type="match status" value="1"/>
</dbReference>
<dbReference type="InterPro" id="IPR023465">
    <property type="entry name" value="Riboflavin_kinase_dom_sf"/>
</dbReference>
<dbReference type="PIRSF" id="PIRSF004491">
    <property type="entry name" value="FAD_Synth"/>
    <property type="match status" value="1"/>
</dbReference>
<comment type="similarity">
    <text evidence="3">Belongs to the RibF family.</text>
</comment>
<evidence type="ECO:0000256" key="9">
    <source>
        <dbReference type="ARBA" id="ARBA00022679"/>
    </source>
</evidence>
<comment type="pathway">
    <text evidence="2">Cofactor biosynthesis; FMN biosynthesis; FMN from riboflavin (ATP route): step 1/1.</text>
</comment>
<dbReference type="PANTHER" id="PTHR22749">
    <property type="entry name" value="RIBOFLAVIN KINASE/FMN ADENYLYLTRANSFERASE"/>
    <property type="match status" value="1"/>
</dbReference>
<dbReference type="NCBIfam" id="NF004163">
    <property type="entry name" value="PRK05627.1-6"/>
    <property type="match status" value="1"/>
</dbReference>
<dbReference type="PANTHER" id="PTHR22749:SF6">
    <property type="entry name" value="RIBOFLAVIN KINASE"/>
    <property type="match status" value="1"/>
</dbReference>
<dbReference type="CDD" id="cd02064">
    <property type="entry name" value="FAD_synthetase_N"/>
    <property type="match status" value="1"/>
</dbReference>
<dbReference type="GO" id="GO:0005524">
    <property type="term" value="F:ATP binding"/>
    <property type="evidence" value="ECO:0007669"/>
    <property type="project" value="UniProtKB-KW"/>
</dbReference>
<evidence type="ECO:0000256" key="7">
    <source>
        <dbReference type="ARBA" id="ARBA00022630"/>
    </source>
</evidence>
<dbReference type="SUPFAM" id="SSF82114">
    <property type="entry name" value="Riboflavin kinase-like"/>
    <property type="match status" value="1"/>
</dbReference>
<keyword evidence="11" id="KW-0547">Nucleotide-binding</keyword>
<dbReference type="Pfam" id="PF06574">
    <property type="entry name" value="FAD_syn"/>
    <property type="match status" value="1"/>
</dbReference>
<evidence type="ECO:0000256" key="1">
    <source>
        <dbReference type="ARBA" id="ARBA00004726"/>
    </source>
</evidence>
<evidence type="ECO:0000256" key="5">
    <source>
        <dbReference type="ARBA" id="ARBA00012393"/>
    </source>
</evidence>
<comment type="pathway">
    <text evidence="1">Cofactor biosynthesis; FAD biosynthesis; FAD from FMN: step 1/1.</text>
</comment>
<dbReference type="NCBIfam" id="TIGR00083">
    <property type="entry name" value="ribF"/>
    <property type="match status" value="1"/>
</dbReference>
<keyword evidence="12" id="KW-0418">Kinase</keyword>
<gene>
    <name evidence="17" type="ORF">METZ01_LOCUS38729</name>
</gene>
<dbReference type="InterPro" id="IPR023468">
    <property type="entry name" value="Riboflavin_kinase"/>
</dbReference>
<keyword evidence="14" id="KW-0067">ATP-binding</keyword>